<dbReference type="InterPro" id="IPR000182">
    <property type="entry name" value="GNAT_dom"/>
</dbReference>
<dbReference type="RefSeq" id="WP_188354522.1">
    <property type="nucleotide sequence ID" value="NZ_BMDH01000001.1"/>
</dbReference>
<dbReference type="Gene3D" id="3.40.630.30">
    <property type="match status" value="1"/>
</dbReference>
<name>A0A8J3EVD0_9BIFI</name>
<feature type="domain" description="N-acetyltransferase" evidence="1">
    <location>
        <begin position="1"/>
        <end position="169"/>
    </location>
</feature>
<evidence type="ECO:0000313" key="3">
    <source>
        <dbReference type="Proteomes" id="UP000619536"/>
    </source>
</evidence>
<dbReference type="CDD" id="cd04301">
    <property type="entry name" value="NAT_SF"/>
    <property type="match status" value="1"/>
</dbReference>
<reference evidence="2" key="1">
    <citation type="journal article" date="2014" name="Int. J. Syst. Evol. Microbiol.">
        <title>Complete genome sequence of Corynebacterium casei LMG S-19264T (=DSM 44701T), isolated from a smear-ripened cheese.</title>
        <authorList>
            <consortium name="US DOE Joint Genome Institute (JGI-PGF)"/>
            <person name="Walter F."/>
            <person name="Albersmeier A."/>
            <person name="Kalinowski J."/>
            <person name="Ruckert C."/>
        </authorList>
    </citation>
    <scope>NUCLEOTIDE SEQUENCE</scope>
    <source>
        <strain evidence="2">CCM 8606</strain>
    </source>
</reference>
<keyword evidence="3" id="KW-1185">Reference proteome</keyword>
<reference evidence="2" key="2">
    <citation type="submission" date="2020-09" db="EMBL/GenBank/DDBJ databases">
        <authorList>
            <person name="Sun Q."/>
            <person name="Sedlacek I."/>
        </authorList>
    </citation>
    <scope>NUCLEOTIDE SEQUENCE</scope>
    <source>
        <strain evidence="2">CCM 8606</strain>
    </source>
</reference>
<sequence>MQLSQVRIDELDDVMEIVHDAQQLLAADGVNQWQDGYPNTQILRNDIEHDHLFVYRLDGKPVAMAAILPGPDPDYANITNGTWDYPHANYTVIHRVAVAKSVRGKHIAGLFYDACIDYAFAQRCSEIRVDTHPDNMRMQALITSRGFIRQGLISVRGDSSNIRIAYALRH</sequence>
<gene>
    <name evidence="2" type="ORF">GCM10007377_03520</name>
</gene>
<dbReference type="GO" id="GO:0016747">
    <property type="term" value="F:acyltransferase activity, transferring groups other than amino-acyl groups"/>
    <property type="evidence" value="ECO:0007669"/>
    <property type="project" value="InterPro"/>
</dbReference>
<dbReference type="EMBL" id="BMDH01000001">
    <property type="protein sequence ID" value="GGI12950.1"/>
    <property type="molecule type" value="Genomic_DNA"/>
</dbReference>
<dbReference type="Proteomes" id="UP000619536">
    <property type="component" value="Unassembled WGS sequence"/>
</dbReference>
<accession>A0A8J3EVD0</accession>
<organism evidence="2 3">
    <name type="scientific">Galliscardovia ingluviei</name>
    <dbReference type="NCBI Taxonomy" id="1769422"/>
    <lineage>
        <taxon>Bacteria</taxon>
        <taxon>Bacillati</taxon>
        <taxon>Actinomycetota</taxon>
        <taxon>Actinomycetes</taxon>
        <taxon>Bifidobacteriales</taxon>
        <taxon>Bifidobacteriaceae</taxon>
        <taxon>Galliscardovia</taxon>
    </lineage>
</organism>
<protein>
    <submittedName>
        <fullName evidence="2">N-acetyltransferase GCN5</fullName>
    </submittedName>
</protein>
<evidence type="ECO:0000313" key="2">
    <source>
        <dbReference type="EMBL" id="GGI12950.1"/>
    </source>
</evidence>
<proteinExistence type="predicted"/>
<dbReference type="SUPFAM" id="SSF55729">
    <property type="entry name" value="Acyl-CoA N-acyltransferases (Nat)"/>
    <property type="match status" value="1"/>
</dbReference>
<dbReference type="InterPro" id="IPR016181">
    <property type="entry name" value="Acyl_CoA_acyltransferase"/>
</dbReference>
<dbReference type="PROSITE" id="PS51186">
    <property type="entry name" value="GNAT"/>
    <property type="match status" value="1"/>
</dbReference>
<evidence type="ECO:0000259" key="1">
    <source>
        <dbReference type="PROSITE" id="PS51186"/>
    </source>
</evidence>
<dbReference type="Pfam" id="PF00583">
    <property type="entry name" value="Acetyltransf_1"/>
    <property type="match status" value="1"/>
</dbReference>
<comment type="caution">
    <text evidence="2">The sequence shown here is derived from an EMBL/GenBank/DDBJ whole genome shotgun (WGS) entry which is preliminary data.</text>
</comment>
<dbReference type="AlphaFoldDB" id="A0A8J3EVD0"/>